<evidence type="ECO:0000313" key="2">
    <source>
        <dbReference type="Proteomes" id="UP000221024"/>
    </source>
</evidence>
<dbReference type="AlphaFoldDB" id="A0A2H3P6C8"/>
<keyword evidence="2" id="KW-1185">Reference proteome</keyword>
<evidence type="ECO:0000313" key="1">
    <source>
        <dbReference type="EMBL" id="PEN07882.1"/>
    </source>
</evidence>
<comment type="caution">
    <text evidence="1">The sequence shown here is derived from an EMBL/GenBank/DDBJ whole genome shotgun (WGS) entry which is preliminary data.</text>
</comment>
<dbReference type="Proteomes" id="UP000221024">
    <property type="component" value="Unassembled WGS sequence"/>
</dbReference>
<gene>
    <name evidence="1" type="ORF">CRI93_05395</name>
</gene>
<name>A0A2H3P6C8_9BACT</name>
<accession>A0A2H3P6C8</accession>
<reference evidence="1 2" key="1">
    <citation type="submission" date="2017-10" db="EMBL/GenBank/DDBJ databases">
        <title>Draft genome of Longimonas halophila.</title>
        <authorList>
            <person name="Goh K.M."/>
            <person name="Shamsir M.S."/>
            <person name="Lim S.W."/>
        </authorList>
    </citation>
    <scope>NUCLEOTIDE SEQUENCE [LARGE SCALE GENOMIC DNA]</scope>
    <source>
        <strain evidence="1 2">KCTC 42399</strain>
    </source>
</reference>
<organism evidence="1 2">
    <name type="scientific">Longimonas halophila</name>
    <dbReference type="NCBI Taxonomy" id="1469170"/>
    <lineage>
        <taxon>Bacteria</taxon>
        <taxon>Pseudomonadati</taxon>
        <taxon>Rhodothermota</taxon>
        <taxon>Rhodothermia</taxon>
        <taxon>Rhodothermales</taxon>
        <taxon>Salisaetaceae</taxon>
        <taxon>Longimonas</taxon>
    </lineage>
</organism>
<protein>
    <submittedName>
        <fullName evidence="1">Uncharacterized protein</fullName>
    </submittedName>
</protein>
<proteinExistence type="predicted"/>
<dbReference type="EMBL" id="PDEP01000004">
    <property type="protein sequence ID" value="PEN07882.1"/>
    <property type="molecule type" value="Genomic_DNA"/>
</dbReference>
<sequence length="68" mass="7650">MLVARLCLVTPIQEALPPQAAMTVGKLIKSLCPCGLEPASMIEDLRSLLYTYFKSLHKNSSQKYRIRL</sequence>